<evidence type="ECO:0000259" key="2">
    <source>
        <dbReference type="Pfam" id="PF18932"/>
    </source>
</evidence>
<dbReference type="InterPro" id="IPR043736">
    <property type="entry name" value="DUF5681"/>
</dbReference>
<comment type="caution">
    <text evidence="3">The sequence shown here is derived from an EMBL/GenBank/DDBJ whole genome shotgun (WGS) entry which is preliminary data.</text>
</comment>
<evidence type="ECO:0000256" key="1">
    <source>
        <dbReference type="SAM" id="MobiDB-lite"/>
    </source>
</evidence>
<gene>
    <name evidence="3" type="ORF">ACFFF7_02615</name>
</gene>
<dbReference type="EMBL" id="JBHLTL010000001">
    <property type="protein sequence ID" value="MFC0588298.1"/>
    <property type="molecule type" value="Genomic_DNA"/>
</dbReference>
<accession>A0ABV6PGV3</accession>
<feature type="domain" description="DUF5681" evidence="2">
    <location>
        <begin position="21"/>
        <end position="93"/>
    </location>
</feature>
<feature type="region of interest" description="Disordered" evidence="1">
    <location>
        <begin position="1"/>
        <end position="52"/>
    </location>
</feature>
<sequence>MSTKPDDEKSSKWGKGKTDPESWWKKGGKSPNPNGRPKGSKNQKTLWREASEVKISVTMDGQKKEMAKKELGYHQIASKAAAGDLKAISMQLHLDEKFDSGESTPPTQEESAADFQTLDEWVKLRELFKVFKMGDDVDG</sequence>
<dbReference type="Pfam" id="PF18932">
    <property type="entry name" value="DUF5681"/>
    <property type="match status" value="1"/>
</dbReference>
<dbReference type="RefSeq" id="WP_379479805.1">
    <property type="nucleotide sequence ID" value="NZ_JBHLTL010000001.1"/>
</dbReference>
<name>A0ABV6PGV3_9SPHN</name>
<evidence type="ECO:0000313" key="3">
    <source>
        <dbReference type="EMBL" id="MFC0588298.1"/>
    </source>
</evidence>
<dbReference type="Proteomes" id="UP001589943">
    <property type="component" value="Unassembled WGS sequence"/>
</dbReference>
<proteinExistence type="predicted"/>
<evidence type="ECO:0000313" key="4">
    <source>
        <dbReference type="Proteomes" id="UP001589943"/>
    </source>
</evidence>
<reference evidence="3 4" key="1">
    <citation type="submission" date="2024-09" db="EMBL/GenBank/DDBJ databases">
        <authorList>
            <person name="Sun Q."/>
            <person name="Mori K."/>
        </authorList>
    </citation>
    <scope>NUCLEOTIDE SEQUENCE [LARGE SCALE GENOMIC DNA]</scope>
    <source>
        <strain evidence="3 4">NCAIM B.02537</strain>
    </source>
</reference>
<organism evidence="3 4">
    <name type="scientific">Novosphingobium aquiterrae</name>
    <dbReference type="NCBI Taxonomy" id="624388"/>
    <lineage>
        <taxon>Bacteria</taxon>
        <taxon>Pseudomonadati</taxon>
        <taxon>Pseudomonadota</taxon>
        <taxon>Alphaproteobacteria</taxon>
        <taxon>Sphingomonadales</taxon>
        <taxon>Sphingomonadaceae</taxon>
        <taxon>Novosphingobium</taxon>
    </lineage>
</organism>
<feature type="compositionally biased region" description="Basic and acidic residues" evidence="1">
    <location>
        <begin position="1"/>
        <end position="24"/>
    </location>
</feature>
<protein>
    <submittedName>
        <fullName evidence="3">DUF5681 domain-containing protein</fullName>
    </submittedName>
</protein>
<keyword evidence="4" id="KW-1185">Reference proteome</keyword>